<feature type="domain" description="DUF6536" evidence="2">
    <location>
        <begin position="50"/>
        <end position="203"/>
    </location>
</feature>
<protein>
    <submittedName>
        <fullName evidence="3">Str. FM013</fullName>
    </submittedName>
</protein>
<dbReference type="AlphaFoldDB" id="A0A0G4P2I9"/>
<feature type="transmembrane region" description="Helical" evidence="1">
    <location>
        <begin position="54"/>
        <end position="80"/>
    </location>
</feature>
<dbReference type="Pfam" id="PF20163">
    <property type="entry name" value="DUF6536"/>
    <property type="match status" value="1"/>
</dbReference>
<evidence type="ECO:0000313" key="3">
    <source>
        <dbReference type="EMBL" id="CRL20537.1"/>
    </source>
</evidence>
<name>A0A0G4P2I9_PENC3</name>
<feature type="transmembrane region" description="Helical" evidence="1">
    <location>
        <begin position="699"/>
        <end position="723"/>
    </location>
</feature>
<keyword evidence="1" id="KW-1133">Transmembrane helix</keyword>
<evidence type="ECO:0000313" key="4">
    <source>
        <dbReference type="Proteomes" id="UP000053732"/>
    </source>
</evidence>
<feature type="transmembrane region" description="Helical" evidence="1">
    <location>
        <begin position="657"/>
        <end position="679"/>
    </location>
</feature>
<reference evidence="3 4" key="1">
    <citation type="journal article" date="2014" name="Nat. Commun.">
        <title>Multiple recent horizontal transfers of a large genomic region in cheese making fungi.</title>
        <authorList>
            <person name="Cheeseman K."/>
            <person name="Ropars J."/>
            <person name="Renault P."/>
            <person name="Dupont J."/>
            <person name="Gouzy J."/>
            <person name="Branca A."/>
            <person name="Abraham A.L."/>
            <person name="Ceppi M."/>
            <person name="Conseiller E."/>
            <person name="Debuchy R."/>
            <person name="Malagnac F."/>
            <person name="Goarin A."/>
            <person name="Silar P."/>
            <person name="Lacoste S."/>
            <person name="Sallet E."/>
            <person name="Bensimon A."/>
            <person name="Giraud T."/>
            <person name="Brygoo Y."/>
        </authorList>
    </citation>
    <scope>NUCLEOTIDE SEQUENCE [LARGE SCALE GENOMIC DNA]</scope>
    <source>
        <strain evidence="4">FM 013</strain>
    </source>
</reference>
<dbReference type="InterPro" id="IPR046623">
    <property type="entry name" value="DUF6536"/>
</dbReference>
<dbReference type="PANTHER" id="PTHR35395">
    <property type="entry name" value="DUF6536 DOMAIN-CONTAINING PROTEIN"/>
    <property type="match status" value="1"/>
</dbReference>
<gene>
    <name evidence="3" type="ORF">PCAMFM013_S004g000478</name>
</gene>
<feature type="transmembrane region" description="Helical" evidence="1">
    <location>
        <begin position="599"/>
        <end position="622"/>
    </location>
</feature>
<organism evidence="3 4">
    <name type="scientific">Penicillium camemberti (strain FM 013)</name>
    <dbReference type="NCBI Taxonomy" id="1429867"/>
    <lineage>
        <taxon>Eukaryota</taxon>
        <taxon>Fungi</taxon>
        <taxon>Dikarya</taxon>
        <taxon>Ascomycota</taxon>
        <taxon>Pezizomycotina</taxon>
        <taxon>Eurotiomycetes</taxon>
        <taxon>Eurotiomycetidae</taxon>
        <taxon>Eurotiales</taxon>
        <taxon>Aspergillaceae</taxon>
        <taxon>Penicillium</taxon>
    </lineage>
</organism>
<keyword evidence="1" id="KW-0812">Transmembrane</keyword>
<dbReference type="EMBL" id="HG793137">
    <property type="protein sequence ID" value="CRL20537.1"/>
    <property type="molecule type" value="Genomic_DNA"/>
</dbReference>
<accession>A0A0G4P2I9</accession>
<evidence type="ECO:0000256" key="1">
    <source>
        <dbReference type="SAM" id="Phobius"/>
    </source>
</evidence>
<keyword evidence="4" id="KW-1185">Reference proteome</keyword>
<sequence length="841" mass="92512">MFNFNRTEDPDANEKPSLLSNFTFPTWLSNNTTKAESNNSTSSAPNSRAWIKGVVLCSWIIATVLVINIVLTIIAVGLAYSKNGEEDFSFAALYIGKCSLAKNWTTGLHLVINILSTALLGASNYCMQCLASPSRTQVDTAHSKRVWLPIGVPNIWGLLWKERGKRQLLGWILLATSLPIHLIYNSAIFFSIGPAQYAVVIAPPGPMNGTGSAGWNGCFEDAVGLDIETVRAEMSRSDLKRLSVQECIDTFAQDYVSGQRMLVLVTDDPMPDGEPSAFMGLPDPADVYYDGSTFGWMCGGEELCSKDVVNEMVDGEEWTVRPVLASTPLIEAQIPTENGFRNVSWSSWYLQTPDDKRLNEVLYQASKDEVQAALDDPSNWINASFAGNVTVFQSFKCSSSLSSRVAQTCRIGHCLTVPRDDSCRMMFSLPICLLVIGCNLVKLICALFTARDGREDLFLTIGDAIASYLACPDPTTEGGCLLSKRLVVKGSQGWRRKTKRKDKILDIPGYSKLPLQLPSRKRWFQAVSTGLWISTITLPLCIIGPSIYALTVAISWFSNLSRETIWDNSLGEARPSTTIGIRTPPGATGIFAMILLPNVLQLFVSIAYFMLNAVLTAMLGAMEYNNYARNRKPLRVSWPRGAQRSTYYLSLPYRYSFPLLVASAVLHWLVSESFFFVQITPFDINGEPIPFSGSDTCGYSPVAMLFAIIVGGSLLLVIILLGLRRFDSPMPLVAQCSAAISAACHPITSSMDDTANHALKPVQWGEIPGIYSDRGLMEFSHRIDGDEDASGRESGNEELQQMLPNADLNDLTRTGAAIPQLYHCGFTSEDVCEPREGRVYI</sequence>
<feature type="transmembrane region" description="Helical" evidence="1">
    <location>
        <begin position="168"/>
        <end position="192"/>
    </location>
</feature>
<evidence type="ECO:0000259" key="2">
    <source>
        <dbReference type="Pfam" id="PF20163"/>
    </source>
</evidence>
<dbReference type="STRING" id="1429867.A0A0G4P2I9"/>
<keyword evidence="1" id="KW-0472">Membrane</keyword>
<proteinExistence type="predicted"/>
<dbReference type="Proteomes" id="UP000053732">
    <property type="component" value="Unassembled WGS sequence"/>
</dbReference>
<dbReference type="PANTHER" id="PTHR35395:SF1">
    <property type="entry name" value="DUF6536 DOMAIN-CONTAINING PROTEIN"/>
    <property type="match status" value="1"/>
</dbReference>
<feature type="transmembrane region" description="Helical" evidence="1">
    <location>
        <begin position="425"/>
        <end position="448"/>
    </location>
</feature>
<feature type="transmembrane region" description="Helical" evidence="1">
    <location>
        <begin position="107"/>
        <end position="127"/>
    </location>
</feature>
<feature type="transmembrane region" description="Helical" evidence="1">
    <location>
        <begin position="530"/>
        <end position="557"/>
    </location>
</feature>